<dbReference type="Proteomes" id="UP000198584">
    <property type="component" value="Unassembled WGS sequence"/>
</dbReference>
<dbReference type="InterPro" id="IPR047175">
    <property type="entry name" value="CotS-like"/>
</dbReference>
<gene>
    <name evidence="1" type="ORF">SAMN05421743_105171</name>
</gene>
<evidence type="ECO:0000313" key="1">
    <source>
        <dbReference type="EMBL" id="SEA52329.1"/>
    </source>
</evidence>
<dbReference type="SUPFAM" id="SSF56112">
    <property type="entry name" value="Protein kinase-like (PK-like)"/>
    <property type="match status" value="1"/>
</dbReference>
<organism evidence="1 2">
    <name type="scientific">Thalassobacillus cyri</name>
    <dbReference type="NCBI Taxonomy" id="571932"/>
    <lineage>
        <taxon>Bacteria</taxon>
        <taxon>Bacillati</taxon>
        <taxon>Bacillota</taxon>
        <taxon>Bacilli</taxon>
        <taxon>Bacillales</taxon>
        <taxon>Bacillaceae</taxon>
        <taxon>Thalassobacillus</taxon>
    </lineage>
</organism>
<dbReference type="AlphaFoldDB" id="A0A1H4BW47"/>
<dbReference type="EMBL" id="FNQR01000005">
    <property type="protein sequence ID" value="SEA52329.1"/>
    <property type="molecule type" value="Genomic_DNA"/>
</dbReference>
<dbReference type="GO" id="GO:0042601">
    <property type="term" value="C:endospore-forming forespore"/>
    <property type="evidence" value="ECO:0007669"/>
    <property type="project" value="TreeGrafter"/>
</dbReference>
<dbReference type="InterPro" id="IPR011009">
    <property type="entry name" value="Kinase-like_dom_sf"/>
</dbReference>
<reference evidence="1 2" key="1">
    <citation type="submission" date="2016-10" db="EMBL/GenBank/DDBJ databases">
        <authorList>
            <person name="de Groot N.N."/>
        </authorList>
    </citation>
    <scope>NUCLEOTIDE SEQUENCE [LARGE SCALE GENOMIC DNA]</scope>
    <source>
        <strain evidence="1 2">CCM7597</strain>
    </source>
</reference>
<name>A0A1H4BW47_9BACI</name>
<accession>A0A1H4BW47</accession>
<proteinExistence type="predicted"/>
<keyword evidence="1" id="KW-0167">Capsid protein</keyword>
<dbReference type="PANTHER" id="PTHR39179:SF3">
    <property type="entry name" value="COTS-RELATED PROTEIN"/>
    <property type="match status" value="1"/>
</dbReference>
<sequence length="332" mass="39651">MSIQRTEQITNKLYRIQTDYGDFALKQSRYHSNEENKWLSIAEWLEANGGQLAPPIARTRDRSPYVKSENWLYYLTPWVQHTKDEYPTHDIESFYRSLGILHKQTKQTSPANQPYIEYLWNRREASEQAHQHLLVKIEEFEKRHYMPPLGLAVCSQYKQIHYSLEFMKDLFREFPDREKMSGKIPQVINHGNLKNDHIIQYHGHSYFLNWERMFVGPAMLDVSRFFLNDFRFHDSPVDAYIKKFSVYEQLYGMTNQERLLLAIHLIDPHHYFRRLDQLAGDKNSSELEKVQKLEKSFRRMVYGRLIAESLFSSFQAQQVKENESISTPDETQ</sequence>
<dbReference type="STRING" id="571932.SAMN05421743_105171"/>
<keyword evidence="2" id="KW-1185">Reference proteome</keyword>
<keyword evidence="1" id="KW-0946">Virion</keyword>
<dbReference type="Gene3D" id="3.30.200.20">
    <property type="entry name" value="Phosphorylase Kinase, domain 1"/>
    <property type="match status" value="1"/>
</dbReference>
<dbReference type="PANTHER" id="PTHR39179">
    <property type="entry name" value="SPORE COAT PROTEIN I"/>
    <property type="match status" value="1"/>
</dbReference>
<evidence type="ECO:0000313" key="2">
    <source>
        <dbReference type="Proteomes" id="UP000198584"/>
    </source>
</evidence>
<dbReference type="Gene3D" id="3.90.1200.10">
    <property type="match status" value="1"/>
</dbReference>
<protein>
    <submittedName>
        <fullName evidence="1">Spore coat protein YsxE</fullName>
    </submittedName>
</protein>